<organism evidence="1">
    <name type="scientific">Pseudomonas fluorescens (strain SBW25)</name>
    <dbReference type="NCBI Taxonomy" id="216595"/>
    <lineage>
        <taxon>Bacteria</taxon>
        <taxon>Pseudomonadati</taxon>
        <taxon>Pseudomonadota</taxon>
        <taxon>Gammaproteobacteria</taxon>
        <taxon>Pseudomonadales</taxon>
        <taxon>Pseudomonadaceae</taxon>
        <taxon>Pseudomonas</taxon>
    </lineage>
</organism>
<accession>A0A0G4E5C8</accession>
<dbReference type="EMBL" id="LN713926">
    <property type="protein sequence ID" value="CEK42223.1"/>
    <property type="molecule type" value="Genomic_DNA"/>
</dbReference>
<dbReference type="AlphaFoldDB" id="A0A0G4E5C8"/>
<protein>
    <submittedName>
        <fullName evidence="1">Uncharacterized protein</fullName>
    </submittedName>
</protein>
<reference evidence="1" key="1">
    <citation type="submission" date="2014-12" db="EMBL/GenBank/DDBJ databases">
        <authorList>
            <person name="Hall J."/>
        </authorList>
    </citation>
    <scope>NUCLEOTIDE SEQUENCE [LARGE SCALE GENOMIC DNA]</scope>
    <source>
        <strain evidence="1">SBW25</strain>
        <plasmid evidence="1">pQBR57</plasmid>
    </source>
</reference>
<keyword evidence="1" id="KW-0614">Plasmid</keyword>
<proteinExistence type="predicted"/>
<evidence type="ECO:0000313" key="1">
    <source>
        <dbReference type="EMBL" id="CEK42223.1"/>
    </source>
</evidence>
<sequence>MNTLELRGDLLNLFVALALGGVEGQDLRAPFDEWGCGIVYKGNIFSPEKDVALVWPTVMKLRISTTDVGDGRWMVTLPAPTDTQSTPLPPIYCTNPLAAYRHAIVWSVFGPTVPDTLETRLFGVVKLEGYNLNFA</sequence>
<dbReference type="RefSeq" id="WP_192963398.1">
    <property type="nucleotide sequence ID" value="NZ_LN713926.1"/>
</dbReference>
<geneLocation type="plasmid" evidence="1">
    <name>pQBR57</name>
</geneLocation>
<gene>
    <name evidence="1" type="ORF">PQBR57_0270</name>
</gene>
<reference evidence="1" key="2">
    <citation type="submission" date="2015-06" db="EMBL/GenBank/DDBJ databases">
        <title>Environmentally co-occuring mercury resistance plasmids are genetically and phenotypically diverse and confer variable context-dependent fitness effects.</title>
        <authorList>
            <person name="Hall J.P.J."/>
            <person name="Harrison E."/>
            <person name="Lilley A.K."/>
            <person name="Paterson S."/>
            <person name="Spiers A.J."/>
            <person name="Brockhurst M.A."/>
        </authorList>
    </citation>
    <scope>NUCLEOTIDE SEQUENCE [LARGE SCALE GENOMIC DNA]</scope>
    <source>
        <strain evidence="1">SBW25</strain>
        <plasmid evidence="1">pQBR57</plasmid>
    </source>
</reference>
<name>A0A0G4E5C8_PSEFS</name>